<proteinExistence type="predicted"/>
<dbReference type="CDD" id="cd09854">
    <property type="entry name" value="PIN_VapC-like"/>
    <property type="match status" value="1"/>
</dbReference>
<dbReference type="EMBL" id="JADJZA010000002">
    <property type="protein sequence ID" value="MBK9296506.1"/>
    <property type="molecule type" value="Genomic_DNA"/>
</dbReference>
<protein>
    <submittedName>
        <fullName evidence="1">Type II toxin-antitoxin system VapC family toxin</fullName>
    </submittedName>
</protein>
<dbReference type="InterPro" id="IPR029060">
    <property type="entry name" value="PIN-like_dom_sf"/>
</dbReference>
<gene>
    <name evidence="1" type="ORF">IPN02_06550</name>
</gene>
<dbReference type="Proteomes" id="UP000727993">
    <property type="component" value="Unassembled WGS sequence"/>
</dbReference>
<dbReference type="AlphaFoldDB" id="A0A936NBB2"/>
<dbReference type="SUPFAM" id="SSF88723">
    <property type="entry name" value="PIN domain-like"/>
    <property type="match status" value="1"/>
</dbReference>
<organism evidence="1 2">
    <name type="scientific">Candidatus Neomicrothrix subdominans</name>
    <dbReference type="NCBI Taxonomy" id="2954438"/>
    <lineage>
        <taxon>Bacteria</taxon>
        <taxon>Bacillati</taxon>
        <taxon>Actinomycetota</taxon>
        <taxon>Acidimicrobiia</taxon>
        <taxon>Acidimicrobiales</taxon>
        <taxon>Microthrixaceae</taxon>
        <taxon>Candidatus Neomicrothrix</taxon>
    </lineage>
</organism>
<comment type="caution">
    <text evidence="1">The sequence shown here is derived from an EMBL/GenBank/DDBJ whole genome shotgun (WGS) entry which is preliminary data.</text>
</comment>
<accession>A0A936NBB2</accession>
<sequence length="93" mass="10058">MAGLIVADASALIAYLNPGDAHHADAVQGLIDVDQFVVHPVTLAEVLVHPARSGSESTWWAPRFPDGRRTRNPRRGSFSWWLSTGGCCVHKPG</sequence>
<name>A0A936NBB2_9ACTN</name>
<reference evidence="1 2" key="1">
    <citation type="submission" date="2020-10" db="EMBL/GenBank/DDBJ databases">
        <title>Connecting structure to function with the recovery of over 1000 high-quality activated sludge metagenome-assembled genomes encoding full-length rRNA genes using long-read sequencing.</title>
        <authorList>
            <person name="Singleton C.M."/>
            <person name="Petriglieri F."/>
            <person name="Kristensen J.M."/>
            <person name="Kirkegaard R.H."/>
            <person name="Michaelsen T.Y."/>
            <person name="Andersen M.H."/>
            <person name="Karst S.M."/>
            <person name="Dueholm M.S."/>
            <person name="Nielsen P.H."/>
            <person name="Albertsen M."/>
        </authorList>
    </citation>
    <scope>NUCLEOTIDE SEQUENCE [LARGE SCALE GENOMIC DNA]</scope>
    <source>
        <strain evidence="1">Lyne_18-Q3-R50-59_MAXAC.006</strain>
    </source>
</reference>
<evidence type="ECO:0000313" key="2">
    <source>
        <dbReference type="Proteomes" id="UP000727993"/>
    </source>
</evidence>
<dbReference type="Gene3D" id="3.40.50.1010">
    <property type="entry name" value="5'-nuclease"/>
    <property type="match status" value="1"/>
</dbReference>
<evidence type="ECO:0000313" key="1">
    <source>
        <dbReference type="EMBL" id="MBK9296506.1"/>
    </source>
</evidence>